<dbReference type="AlphaFoldDB" id="X1TAM0"/>
<organism evidence="1">
    <name type="scientific">marine sediment metagenome</name>
    <dbReference type="NCBI Taxonomy" id="412755"/>
    <lineage>
        <taxon>unclassified sequences</taxon>
        <taxon>metagenomes</taxon>
        <taxon>ecological metagenomes</taxon>
    </lineage>
</organism>
<evidence type="ECO:0000313" key="1">
    <source>
        <dbReference type="EMBL" id="GAI88436.1"/>
    </source>
</evidence>
<name>X1TAM0_9ZZZZ</name>
<dbReference type="InterPro" id="IPR013783">
    <property type="entry name" value="Ig-like_fold"/>
</dbReference>
<protein>
    <submittedName>
        <fullName evidence="1">Uncharacterized protein</fullName>
    </submittedName>
</protein>
<reference evidence="1" key="1">
    <citation type="journal article" date="2014" name="Front. Microbiol.">
        <title>High frequency of phylogenetically diverse reductive dehalogenase-homologous genes in deep subseafloor sedimentary metagenomes.</title>
        <authorList>
            <person name="Kawai M."/>
            <person name="Futagami T."/>
            <person name="Toyoda A."/>
            <person name="Takaki Y."/>
            <person name="Nishi S."/>
            <person name="Hori S."/>
            <person name="Arai W."/>
            <person name="Tsubouchi T."/>
            <person name="Morono Y."/>
            <person name="Uchiyama I."/>
            <person name="Ito T."/>
            <person name="Fujiyama A."/>
            <person name="Inagaki F."/>
            <person name="Takami H."/>
        </authorList>
    </citation>
    <scope>NUCLEOTIDE SEQUENCE</scope>
    <source>
        <strain evidence="1">Expedition CK06-06</strain>
    </source>
</reference>
<accession>X1TAM0</accession>
<sequence length="110" mass="11877">MSIKYLGDQSEGQAFGTKETKNVVVTEEALDKSSGYEGDTIVYTATVKDDLGVALPATFVADLLINGTDLKSDQVLDAAVYDPITFLLTLSWQVPAAVGNFNVKLSWDEQ</sequence>
<feature type="non-terminal residue" evidence="1">
    <location>
        <position position="110"/>
    </location>
</feature>
<proteinExistence type="predicted"/>
<comment type="caution">
    <text evidence="1">The sequence shown here is derived from an EMBL/GenBank/DDBJ whole genome shotgun (WGS) entry which is preliminary data.</text>
</comment>
<gene>
    <name evidence="1" type="ORF">S12H4_35915</name>
</gene>
<dbReference type="EMBL" id="BARW01021378">
    <property type="protein sequence ID" value="GAI88436.1"/>
    <property type="molecule type" value="Genomic_DNA"/>
</dbReference>
<dbReference type="Gene3D" id="2.60.40.10">
    <property type="entry name" value="Immunoglobulins"/>
    <property type="match status" value="1"/>
</dbReference>